<name>A0A0D5YQ65_9FLAO</name>
<gene>
    <name evidence="3" type="ORF">VC82_362</name>
</gene>
<feature type="transmembrane region" description="Helical" evidence="1">
    <location>
        <begin position="7"/>
        <end position="27"/>
    </location>
</feature>
<dbReference type="KEGG" id="mlt:VC82_362"/>
<organism evidence="3 4">
    <name type="scientific">Flagellimonas lutaonensis</name>
    <dbReference type="NCBI Taxonomy" id="516051"/>
    <lineage>
        <taxon>Bacteria</taxon>
        <taxon>Pseudomonadati</taxon>
        <taxon>Bacteroidota</taxon>
        <taxon>Flavobacteriia</taxon>
        <taxon>Flavobacteriales</taxon>
        <taxon>Flavobacteriaceae</taxon>
        <taxon>Flagellimonas</taxon>
    </lineage>
</organism>
<sequence length="444" mass="51846">MLRFIKSFYIHGTFFMYIALLAGAFVLSYWLPFLYPICWLAVFVLLALFLLDIFLLYGKPSAIKAERELPQKLSNSDFNVLKISCSSAYPFKTYVSIIDELPVQFQKRDFEHRILLKKGETHIYEYSVRPVERGEYVFGNLNVYASSPLQIVKRRYTFQKDQMVPVYPSIIQMQKYDFLAIGNRLTELGLKKIRRIGHTQEFEQIKEYIKGDDVRTINWKATAKRNQLMVNQYQDEKSQPIYSLIDTGRVMKMPFNSLKLLDYAINATLAFSNVALKRNDKVGLLTFSKKIEAFVPAQQKLTHLNTILEKLYNVSTEFTDSDFGLLYAHTKRKITHRSLLLLYTNFEHISSLKRQLPYLLALAKKHLLVVIFFENTELEKLMATDAEDLQAIYHKTIAEKFSLEKRLMQKELQQYGIQTILTKPESLTINTINKYLEIKARGLL</sequence>
<keyword evidence="1" id="KW-1133">Transmembrane helix</keyword>
<keyword evidence="4" id="KW-1185">Reference proteome</keyword>
<dbReference type="AlphaFoldDB" id="A0A0D5YQ65"/>
<feature type="domain" description="DUF58" evidence="2">
    <location>
        <begin position="205"/>
        <end position="347"/>
    </location>
</feature>
<dbReference type="PATRIC" id="fig|516051.4.peg.375"/>
<dbReference type="Proteomes" id="UP000032726">
    <property type="component" value="Chromosome"/>
</dbReference>
<keyword evidence="1" id="KW-0812">Transmembrane</keyword>
<dbReference type="HOGENOM" id="CLU_048408_0_0_10"/>
<evidence type="ECO:0000313" key="4">
    <source>
        <dbReference type="Proteomes" id="UP000032726"/>
    </source>
</evidence>
<dbReference type="Pfam" id="PF01882">
    <property type="entry name" value="DUF58"/>
    <property type="match status" value="1"/>
</dbReference>
<keyword evidence="1" id="KW-0472">Membrane</keyword>
<dbReference type="InterPro" id="IPR002881">
    <property type="entry name" value="DUF58"/>
</dbReference>
<dbReference type="STRING" id="516051.VC82_362"/>
<proteinExistence type="predicted"/>
<reference evidence="3 4" key="1">
    <citation type="submission" date="2015-03" db="EMBL/GenBank/DDBJ databases">
        <title>Complete genome sequence of Muricauda lutaonensis CC-HSB-11T, isolated from a coastal hot spring.</title>
        <authorList>
            <person name="Kim K.M."/>
        </authorList>
    </citation>
    <scope>NUCLEOTIDE SEQUENCE [LARGE SCALE GENOMIC DNA]</scope>
    <source>
        <strain evidence="3 4">CC-HSB-11</strain>
    </source>
</reference>
<evidence type="ECO:0000256" key="1">
    <source>
        <dbReference type="SAM" id="Phobius"/>
    </source>
</evidence>
<evidence type="ECO:0000259" key="2">
    <source>
        <dbReference type="Pfam" id="PF01882"/>
    </source>
</evidence>
<accession>A0A0D5YQ65</accession>
<dbReference type="PANTHER" id="PTHR33608:SF3">
    <property type="entry name" value="SLR2013 PROTEIN"/>
    <property type="match status" value="1"/>
</dbReference>
<dbReference type="EMBL" id="CP011071">
    <property type="protein sequence ID" value="AKA34044.1"/>
    <property type="molecule type" value="Genomic_DNA"/>
</dbReference>
<protein>
    <submittedName>
        <fullName evidence="3">VWA domain protein</fullName>
    </submittedName>
</protein>
<evidence type="ECO:0000313" key="3">
    <source>
        <dbReference type="EMBL" id="AKA34044.1"/>
    </source>
</evidence>
<feature type="transmembrane region" description="Helical" evidence="1">
    <location>
        <begin position="33"/>
        <end position="57"/>
    </location>
</feature>
<dbReference type="PANTHER" id="PTHR33608">
    <property type="entry name" value="BLL2464 PROTEIN"/>
    <property type="match status" value="1"/>
</dbReference>